<dbReference type="EMBL" id="SRMA01025790">
    <property type="protein sequence ID" value="TRY90904.1"/>
    <property type="molecule type" value="Genomic_DNA"/>
</dbReference>
<evidence type="ECO:0000313" key="1">
    <source>
        <dbReference type="EMBL" id="TRY90904.1"/>
    </source>
</evidence>
<organism evidence="1 2">
    <name type="scientific">Danionella cerebrum</name>
    <dbReference type="NCBI Taxonomy" id="2873325"/>
    <lineage>
        <taxon>Eukaryota</taxon>
        <taxon>Metazoa</taxon>
        <taxon>Chordata</taxon>
        <taxon>Craniata</taxon>
        <taxon>Vertebrata</taxon>
        <taxon>Euteleostomi</taxon>
        <taxon>Actinopterygii</taxon>
        <taxon>Neopterygii</taxon>
        <taxon>Teleostei</taxon>
        <taxon>Ostariophysi</taxon>
        <taxon>Cypriniformes</taxon>
        <taxon>Danionidae</taxon>
        <taxon>Danioninae</taxon>
        <taxon>Danionella</taxon>
    </lineage>
</organism>
<reference evidence="1 2" key="1">
    <citation type="journal article" date="2019" name="Sci. Data">
        <title>Hybrid genome assembly and annotation of Danionella translucida.</title>
        <authorList>
            <person name="Kadobianskyi M."/>
            <person name="Schulze L."/>
            <person name="Schuelke M."/>
            <person name="Judkewitz B."/>
        </authorList>
    </citation>
    <scope>NUCLEOTIDE SEQUENCE [LARGE SCALE GENOMIC DNA]</scope>
    <source>
        <strain evidence="1 2">Bolton</strain>
    </source>
</reference>
<evidence type="ECO:0000313" key="2">
    <source>
        <dbReference type="Proteomes" id="UP000316079"/>
    </source>
</evidence>
<dbReference type="Proteomes" id="UP000316079">
    <property type="component" value="Unassembled WGS sequence"/>
</dbReference>
<protein>
    <submittedName>
        <fullName evidence="1">Uncharacterized protein</fullName>
    </submittedName>
</protein>
<dbReference type="STRING" id="623744.A0A553QLN3"/>
<dbReference type="OrthoDB" id="8949678at2759"/>
<comment type="caution">
    <text evidence="1">The sequence shown here is derived from an EMBL/GenBank/DDBJ whole genome shotgun (WGS) entry which is preliminary data.</text>
</comment>
<accession>A0A553QLN3</accession>
<proteinExistence type="predicted"/>
<gene>
    <name evidence="1" type="ORF">DNTS_021970</name>
</gene>
<sequence>MGTESETEATMMAVLGETRSWNPKPWEFSRFNCDFHPKSEVILVQVNAGEAFTIQRDDGQFQCITAPATVSHHSIHVTDRQQLPVTDQCSATQIAFTLLFLIISFLSESI</sequence>
<dbReference type="AlphaFoldDB" id="A0A553QLN3"/>
<name>A0A553QLN3_9TELE</name>
<keyword evidence="2" id="KW-1185">Reference proteome</keyword>